<dbReference type="Proteomes" id="UP000499080">
    <property type="component" value="Unassembled WGS sequence"/>
</dbReference>
<evidence type="ECO:0000313" key="1">
    <source>
        <dbReference type="EMBL" id="GBN71390.1"/>
    </source>
</evidence>
<dbReference type="AlphaFoldDB" id="A0A4Y2R7E1"/>
<organism evidence="1 2">
    <name type="scientific">Araneus ventricosus</name>
    <name type="common">Orbweaver spider</name>
    <name type="synonym">Epeira ventricosa</name>
    <dbReference type="NCBI Taxonomy" id="182803"/>
    <lineage>
        <taxon>Eukaryota</taxon>
        <taxon>Metazoa</taxon>
        <taxon>Ecdysozoa</taxon>
        <taxon>Arthropoda</taxon>
        <taxon>Chelicerata</taxon>
        <taxon>Arachnida</taxon>
        <taxon>Araneae</taxon>
        <taxon>Araneomorphae</taxon>
        <taxon>Entelegynae</taxon>
        <taxon>Araneoidea</taxon>
        <taxon>Araneidae</taxon>
        <taxon>Araneus</taxon>
    </lineage>
</organism>
<name>A0A4Y2R7E1_ARAVE</name>
<proteinExistence type="predicted"/>
<reference evidence="1 2" key="1">
    <citation type="journal article" date="2019" name="Sci. Rep.">
        <title>Orb-weaving spider Araneus ventricosus genome elucidates the spidroin gene catalogue.</title>
        <authorList>
            <person name="Kono N."/>
            <person name="Nakamura H."/>
            <person name="Ohtoshi R."/>
            <person name="Moran D.A.P."/>
            <person name="Shinohara A."/>
            <person name="Yoshida Y."/>
            <person name="Fujiwara M."/>
            <person name="Mori M."/>
            <person name="Tomita M."/>
            <person name="Arakawa K."/>
        </authorList>
    </citation>
    <scope>NUCLEOTIDE SEQUENCE [LARGE SCALE GENOMIC DNA]</scope>
</reference>
<protein>
    <recommendedName>
        <fullName evidence="3">IGFBP N-terminal domain-containing protein</fullName>
    </recommendedName>
</protein>
<gene>
    <name evidence="1" type="ORF">AVEN_81615_1</name>
</gene>
<evidence type="ECO:0000313" key="2">
    <source>
        <dbReference type="Proteomes" id="UP000499080"/>
    </source>
</evidence>
<keyword evidence="2" id="KW-1185">Reference proteome</keyword>
<dbReference type="EMBL" id="BGPR01015979">
    <property type="protein sequence ID" value="GBN71390.1"/>
    <property type="molecule type" value="Genomic_DNA"/>
</dbReference>
<accession>A0A4Y2R7E1</accession>
<sequence length="160" mass="18110">MFKKEEMNKESNGKLYRRPLTIKIPKLDKIFCQGHEHPKTTLKNLILSEGLHGLKFFLYNMYKLLFCTLLALSIACSVLSCEIPCENMSCEDPNCPPFLTAMKIGCNCCETCVMVIPTGGRCFNPLSPMPIAPPPFPEKCVDGDYCDQWTQTCQPSRVNY</sequence>
<evidence type="ECO:0008006" key="3">
    <source>
        <dbReference type="Google" id="ProtNLM"/>
    </source>
</evidence>
<comment type="caution">
    <text evidence="1">The sequence shown here is derived from an EMBL/GenBank/DDBJ whole genome shotgun (WGS) entry which is preliminary data.</text>
</comment>